<keyword evidence="5 6" id="KW-0560">Oxidoreductase</keyword>
<feature type="binding site" evidence="5">
    <location>
        <position position="247"/>
    </location>
    <ligand>
        <name>dimethylallyl diphosphate</name>
        <dbReference type="ChEBI" id="CHEBI:57623"/>
    </ligand>
</feature>
<keyword evidence="2 5" id="KW-0479">Metal-binding</keyword>
<evidence type="ECO:0000313" key="7">
    <source>
        <dbReference type="Proteomes" id="UP000823750"/>
    </source>
</evidence>
<feature type="binding site" evidence="5">
    <location>
        <position position="291"/>
    </location>
    <ligand>
        <name>isopentenyl diphosphate</name>
        <dbReference type="ChEBI" id="CHEBI:128769"/>
    </ligand>
</feature>
<feature type="binding site" evidence="5">
    <location>
        <position position="219"/>
    </location>
    <ligand>
        <name>[4Fe-4S] cluster</name>
        <dbReference type="ChEBI" id="CHEBI:49883"/>
    </ligand>
</feature>
<dbReference type="GO" id="GO:0051745">
    <property type="term" value="F:4-hydroxy-3-methylbut-2-enyl diphosphate reductase activity"/>
    <property type="evidence" value="ECO:0007669"/>
    <property type="project" value="UniProtKB-UniRule"/>
</dbReference>
<dbReference type="GO" id="GO:0051539">
    <property type="term" value="F:4 iron, 4 sulfur cluster binding"/>
    <property type="evidence" value="ECO:0007669"/>
    <property type="project" value="UniProtKB-UniRule"/>
</dbReference>
<feature type="binding site" evidence="5">
    <location>
        <position position="291"/>
    </location>
    <ligand>
        <name>dimethylallyl diphosphate</name>
        <dbReference type="ChEBI" id="CHEBI:57623"/>
    </ligand>
</feature>
<evidence type="ECO:0000256" key="2">
    <source>
        <dbReference type="ARBA" id="ARBA00022723"/>
    </source>
</evidence>
<feature type="binding site" evidence="5">
    <location>
        <position position="79"/>
    </location>
    <ligand>
        <name>dimethylallyl diphosphate</name>
        <dbReference type="ChEBI" id="CHEBI:57623"/>
    </ligand>
</feature>
<organism evidence="6 7">
    <name type="scientific">Candidatus Cryptobacteroides excrementavium</name>
    <dbReference type="NCBI Taxonomy" id="2840759"/>
    <lineage>
        <taxon>Bacteria</taxon>
        <taxon>Pseudomonadati</taxon>
        <taxon>Bacteroidota</taxon>
        <taxon>Bacteroidia</taxon>
        <taxon>Bacteroidales</taxon>
        <taxon>Candidatus Cryptobacteroides</taxon>
    </lineage>
</organism>
<feature type="binding site" evidence="5">
    <location>
        <position position="248"/>
    </location>
    <ligand>
        <name>dimethylallyl diphosphate</name>
        <dbReference type="ChEBI" id="CHEBI:57623"/>
    </ligand>
</feature>
<feature type="binding site" evidence="5">
    <location>
        <position position="133"/>
    </location>
    <ligand>
        <name>(2E)-4-hydroxy-3-methylbut-2-enyl diphosphate</name>
        <dbReference type="ChEBI" id="CHEBI:128753"/>
    </ligand>
</feature>
<feature type="binding site" evidence="5">
    <location>
        <position position="249"/>
    </location>
    <ligand>
        <name>(2E)-4-hydroxy-3-methylbut-2-enyl diphosphate</name>
        <dbReference type="ChEBI" id="CHEBI:128753"/>
    </ligand>
</feature>
<dbReference type="GO" id="GO:0046872">
    <property type="term" value="F:metal ion binding"/>
    <property type="evidence" value="ECO:0007669"/>
    <property type="project" value="UniProtKB-KW"/>
</dbReference>
<dbReference type="InterPro" id="IPR003451">
    <property type="entry name" value="LytB/IspH"/>
</dbReference>
<dbReference type="PANTHER" id="PTHR30426">
    <property type="entry name" value="4-HYDROXY-3-METHYLBUT-2-ENYL DIPHOSPHATE REDUCTASE"/>
    <property type="match status" value="1"/>
</dbReference>
<dbReference type="EC" id="1.17.7.4" evidence="5"/>
<feature type="binding site" evidence="5">
    <location>
        <position position="248"/>
    </location>
    <ligand>
        <name>(2E)-4-hydroxy-3-methylbut-2-enyl diphosphate</name>
        <dbReference type="ChEBI" id="CHEBI:128753"/>
    </ligand>
</feature>
<keyword evidence="5" id="KW-0414">Isoprene biosynthesis</keyword>
<feature type="binding site" evidence="5">
    <location>
        <position position="249"/>
    </location>
    <ligand>
        <name>isopentenyl diphosphate</name>
        <dbReference type="ChEBI" id="CHEBI:128769"/>
    </ligand>
</feature>
<comment type="pathway">
    <text evidence="5">Isoprenoid biosynthesis; dimethylallyl diphosphate biosynthesis; dimethylallyl diphosphate from (2E)-4-hydroxy-3-methylbutenyl diphosphate: step 1/1.</text>
</comment>
<feature type="binding site" evidence="5">
    <location>
        <position position="79"/>
    </location>
    <ligand>
        <name>(2E)-4-hydroxy-3-methylbut-2-enyl diphosphate</name>
        <dbReference type="ChEBI" id="CHEBI:128753"/>
    </ligand>
</feature>
<comment type="caution">
    <text evidence="6">The sequence shown here is derived from an EMBL/GenBank/DDBJ whole genome shotgun (WGS) entry which is preliminary data.</text>
</comment>
<comment type="catalytic activity">
    <reaction evidence="5">
        <text>isopentenyl diphosphate + 2 oxidized [2Fe-2S]-[ferredoxin] + H2O = (2E)-4-hydroxy-3-methylbut-2-enyl diphosphate + 2 reduced [2Fe-2S]-[ferredoxin] + 2 H(+)</text>
        <dbReference type="Rhea" id="RHEA:24488"/>
        <dbReference type="Rhea" id="RHEA-COMP:10000"/>
        <dbReference type="Rhea" id="RHEA-COMP:10001"/>
        <dbReference type="ChEBI" id="CHEBI:15377"/>
        <dbReference type="ChEBI" id="CHEBI:15378"/>
        <dbReference type="ChEBI" id="CHEBI:33737"/>
        <dbReference type="ChEBI" id="CHEBI:33738"/>
        <dbReference type="ChEBI" id="CHEBI:128753"/>
        <dbReference type="ChEBI" id="CHEBI:128769"/>
        <dbReference type="EC" id="1.17.7.4"/>
    </reaction>
</comment>
<protein>
    <recommendedName>
        <fullName evidence="5">4-hydroxy-3-methylbut-2-enyl diphosphate reductase</fullName>
        <shortName evidence="5">HMBPP reductase</shortName>
        <ecNumber evidence="5">1.17.7.4</ecNumber>
    </recommendedName>
</protein>
<feature type="binding site" evidence="5">
    <location>
        <position position="249"/>
    </location>
    <ligand>
        <name>dimethylallyl diphosphate</name>
        <dbReference type="ChEBI" id="CHEBI:57623"/>
    </ligand>
</feature>
<keyword evidence="4 5" id="KW-0411">Iron-sulfur</keyword>
<feature type="binding site" evidence="5">
    <location>
        <position position="133"/>
    </location>
    <ligand>
        <name>isopentenyl diphosphate</name>
        <dbReference type="ChEBI" id="CHEBI:128769"/>
    </ligand>
</feature>
<comment type="catalytic activity">
    <reaction evidence="5">
        <text>dimethylallyl diphosphate + 2 oxidized [2Fe-2S]-[ferredoxin] + H2O = (2E)-4-hydroxy-3-methylbut-2-enyl diphosphate + 2 reduced [2Fe-2S]-[ferredoxin] + 2 H(+)</text>
        <dbReference type="Rhea" id="RHEA:24825"/>
        <dbReference type="Rhea" id="RHEA-COMP:10000"/>
        <dbReference type="Rhea" id="RHEA-COMP:10001"/>
        <dbReference type="ChEBI" id="CHEBI:15377"/>
        <dbReference type="ChEBI" id="CHEBI:15378"/>
        <dbReference type="ChEBI" id="CHEBI:33737"/>
        <dbReference type="ChEBI" id="CHEBI:33738"/>
        <dbReference type="ChEBI" id="CHEBI:57623"/>
        <dbReference type="ChEBI" id="CHEBI:128753"/>
        <dbReference type="EC" id="1.17.7.4"/>
    </reaction>
</comment>
<dbReference type="EMBL" id="JADILX010000065">
    <property type="protein sequence ID" value="MBO8485506.1"/>
    <property type="molecule type" value="Genomic_DNA"/>
</dbReference>
<dbReference type="HAMAP" id="MF_00191">
    <property type="entry name" value="IspH"/>
    <property type="match status" value="1"/>
</dbReference>
<evidence type="ECO:0000256" key="1">
    <source>
        <dbReference type="ARBA" id="ARBA00022485"/>
    </source>
</evidence>
<feature type="binding site" evidence="5">
    <location>
        <position position="248"/>
    </location>
    <ligand>
        <name>isopentenyl diphosphate</name>
        <dbReference type="ChEBI" id="CHEBI:128769"/>
    </ligand>
</feature>
<keyword evidence="1 5" id="KW-0004">4Fe-4S</keyword>
<sequence length="321" mass="35278">MTVDIDSNSGFCAGVIRAVGKAEEFLEKSGGEKLFSLGAIVHNDAELKRLEDKGLVCIDRDDLEEMRDAAGEALLIRAHGEPPQTYVKARAHGFNVIDCTCPVVLNLQKSIREAWARMELRDGQIVIFGKPGHAEVLGLNGQVDGRAVVVENMQMLLSAVEDGSIDLMRPVEIFSQTTKSPAEYAAICSKLEVMMAEANELSVERFKGTAMFKAHDTICSQVASRHAKLSAFAMEHDIVIFVSGKSSSNGKVLCERCKSLNIRTYHIDSPEELRREWFRPDDRAGVCGAASTPKWLLEAVAKEILSFNTMPESKGMAENFV</sequence>
<dbReference type="CDD" id="cd13944">
    <property type="entry name" value="lytB_ispH"/>
    <property type="match status" value="1"/>
</dbReference>
<feature type="binding site" evidence="5">
    <location>
        <position position="101"/>
    </location>
    <ligand>
        <name>[4Fe-4S] cluster</name>
        <dbReference type="ChEBI" id="CHEBI:49883"/>
    </ligand>
</feature>
<feature type="binding site" evidence="5">
    <location>
        <position position="42"/>
    </location>
    <ligand>
        <name>isopentenyl diphosphate</name>
        <dbReference type="ChEBI" id="CHEBI:128769"/>
    </ligand>
</feature>
<comment type="function">
    <text evidence="5">Catalyzes the conversion of 1-hydroxy-2-methyl-2-(E)-butenyl 4-diphosphate (HMBPP) into a mixture of isopentenyl diphosphate (IPP) and dimethylallyl diphosphate (DMAPP). Acts in the terminal step of the DOXP/MEP pathway for isoprenoid precursor biosynthesis.</text>
</comment>
<feature type="active site" description="Proton donor" evidence="5">
    <location>
        <position position="135"/>
    </location>
</feature>
<accession>A0A9D9J2T3</accession>
<dbReference type="GO" id="GO:0050992">
    <property type="term" value="P:dimethylallyl diphosphate biosynthetic process"/>
    <property type="evidence" value="ECO:0007669"/>
    <property type="project" value="UniProtKB-UniRule"/>
</dbReference>
<feature type="binding site" evidence="5">
    <location>
        <position position="177"/>
    </location>
    <ligand>
        <name>(2E)-4-hydroxy-3-methylbut-2-enyl diphosphate</name>
        <dbReference type="ChEBI" id="CHEBI:128753"/>
    </ligand>
</feature>
<evidence type="ECO:0000313" key="6">
    <source>
        <dbReference type="EMBL" id="MBO8485506.1"/>
    </source>
</evidence>
<dbReference type="Pfam" id="PF02401">
    <property type="entry name" value="LYTB"/>
    <property type="match status" value="1"/>
</dbReference>
<dbReference type="NCBIfam" id="TIGR00216">
    <property type="entry name" value="ispH_lytB"/>
    <property type="match status" value="1"/>
</dbReference>
<dbReference type="PANTHER" id="PTHR30426:SF0">
    <property type="entry name" value="4-HYDROXY-3-METHYLBUT-2-ENYL DIPHOSPHATE REDUCTASE"/>
    <property type="match status" value="1"/>
</dbReference>
<name>A0A9D9J2T3_9BACT</name>
<dbReference type="Gene3D" id="3.40.1010.20">
    <property type="entry name" value="4-hydroxy-3-methylbut-2-enyl diphosphate reductase, catalytic domain"/>
    <property type="match status" value="2"/>
</dbReference>
<feature type="binding site" evidence="5">
    <location>
        <position position="79"/>
    </location>
    <ligand>
        <name>isopentenyl diphosphate</name>
        <dbReference type="ChEBI" id="CHEBI:128769"/>
    </ligand>
</feature>
<feature type="binding site" evidence="5">
    <location>
        <position position="42"/>
    </location>
    <ligand>
        <name>(2E)-4-hydroxy-3-methylbut-2-enyl diphosphate</name>
        <dbReference type="ChEBI" id="CHEBI:128753"/>
    </ligand>
</feature>
<dbReference type="GO" id="GO:0016114">
    <property type="term" value="P:terpenoid biosynthetic process"/>
    <property type="evidence" value="ECO:0007669"/>
    <property type="project" value="UniProtKB-UniRule"/>
</dbReference>
<feature type="binding site" evidence="5">
    <location>
        <position position="12"/>
    </location>
    <ligand>
        <name>[4Fe-4S] cluster</name>
        <dbReference type="ChEBI" id="CHEBI:49883"/>
    </ligand>
</feature>
<comment type="similarity">
    <text evidence="5">Belongs to the IspH family.</text>
</comment>
<evidence type="ECO:0000256" key="5">
    <source>
        <dbReference type="HAMAP-Rule" id="MF_00191"/>
    </source>
</evidence>
<proteinExistence type="inferred from homology"/>
<dbReference type="AlphaFoldDB" id="A0A9D9J2T3"/>
<evidence type="ECO:0000256" key="4">
    <source>
        <dbReference type="ARBA" id="ARBA00023014"/>
    </source>
</evidence>
<feature type="binding site" evidence="5">
    <location>
        <position position="247"/>
    </location>
    <ligand>
        <name>(2E)-4-hydroxy-3-methylbut-2-enyl diphosphate</name>
        <dbReference type="ChEBI" id="CHEBI:128753"/>
    </ligand>
</feature>
<reference evidence="6" key="2">
    <citation type="journal article" date="2021" name="PeerJ">
        <title>Extensive microbial diversity within the chicken gut microbiome revealed by metagenomics and culture.</title>
        <authorList>
            <person name="Gilroy R."/>
            <person name="Ravi A."/>
            <person name="Getino M."/>
            <person name="Pursley I."/>
            <person name="Horton D.L."/>
            <person name="Alikhan N.F."/>
            <person name="Baker D."/>
            <person name="Gharbi K."/>
            <person name="Hall N."/>
            <person name="Watson M."/>
            <person name="Adriaenssens E.M."/>
            <person name="Foster-Nyarko E."/>
            <person name="Jarju S."/>
            <person name="Secka A."/>
            <person name="Antonio M."/>
            <person name="Oren A."/>
            <person name="Chaudhuri R.R."/>
            <person name="La Ragione R."/>
            <person name="Hildebrand F."/>
            <person name="Pallen M.J."/>
        </authorList>
    </citation>
    <scope>NUCLEOTIDE SEQUENCE</scope>
    <source>
        <strain evidence="6">B2-16538</strain>
    </source>
</reference>
<feature type="binding site" evidence="5">
    <location>
        <position position="133"/>
    </location>
    <ligand>
        <name>dimethylallyl diphosphate</name>
        <dbReference type="ChEBI" id="CHEBI:57623"/>
    </ligand>
</feature>
<dbReference type="Proteomes" id="UP000823750">
    <property type="component" value="Unassembled WGS sequence"/>
</dbReference>
<dbReference type="NCBIfam" id="NF002187">
    <property type="entry name" value="PRK01045.1-1"/>
    <property type="match status" value="1"/>
</dbReference>
<comment type="pathway">
    <text evidence="5">Isoprenoid biosynthesis; isopentenyl diphosphate biosynthesis via DXP pathway; isopentenyl diphosphate from 1-deoxy-D-xylulose 5-phosphate: step 6/6.</text>
</comment>
<gene>
    <name evidence="5" type="primary">ispH</name>
    <name evidence="6" type="ORF">IAB78_03675</name>
</gene>
<keyword evidence="3 5" id="KW-0408">Iron</keyword>
<reference evidence="6" key="1">
    <citation type="submission" date="2020-10" db="EMBL/GenBank/DDBJ databases">
        <authorList>
            <person name="Gilroy R."/>
        </authorList>
    </citation>
    <scope>NUCLEOTIDE SEQUENCE</scope>
    <source>
        <strain evidence="6">B2-16538</strain>
    </source>
</reference>
<feature type="binding site" evidence="5">
    <location>
        <position position="247"/>
    </location>
    <ligand>
        <name>isopentenyl diphosphate</name>
        <dbReference type="ChEBI" id="CHEBI:128769"/>
    </ligand>
</feature>
<dbReference type="GO" id="GO:0019288">
    <property type="term" value="P:isopentenyl diphosphate biosynthetic process, methylerythritol 4-phosphate pathway"/>
    <property type="evidence" value="ECO:0007669"/>
    <property type="project" value="UniProtKB-UniRule"/>
</dbReference>
<dbReference type="Gene3D" id="3.40.50.11270">
    <property type="match status" value="1"/>
</dbReference>
<feature type="binding site" evidence="5">
    <location>
        <position position="42"/>
    </location>
    <ligand>
        <name>dimethylallyl diphosphate</name>
        <dbReference type="ChEBI" id="CHEBI:57623"/>
    </ligand>
</feature>
<evidence type="ECO:0000256" key="3">
    <source>
        <dbReference type="ARBA" id="ARBA00023004"/>
    </source>
</evidence>
<comment type="cofactor">
    <cofactor evidence="5">
        <name>[4Fe-4S] cluster</name>
        <dbReference type="ChEBI" id="CHEBI:49883"/>
    </cofactor>
    <text evidence="5">Binds 1 [4Fe-4S] cluster per subunit.</text>
</comment>
<feature type="binding site" evidence="5">
    <location>
        <position position="291"/>
    </location>
    <ligand>
        <name>(2E)-4-hydroxy-3-methylbut-2-enyl diphosphate</name>
        <dbReference type="ChEBI" id="CHEBI:128753"/>
    </ligand>
</feature>